<dbReference type="InterPro" id="IPR001254">
    <property type="entry name" value="Trypsin_dom"/>
</dbReference>
<keyword evidence="1" id="KW-1015">Disulfide bond</keyword>
<dbReference type="PROSITE" id="PS50240">
    <property type="entry name" value="TRYPSIN_DOM"/>
    <property type="match status" value="1"/>
</dbReference>
<dbReference type="GO" id="GO:0008233">
    <property type="term" value="F:peptidase activity"/>
    <property type="evidence" value="ECO:0007669"/>
    <property type="project" value="UniProtKB-KW"/>
</dbReference>
<dbReference type="InterPro" id="IPR033116">
    <property type="entry name" value="TRYPSIN_SER"/>
</dbReference>
<dbReference type="EMBL" id="JBHUDY010000003">
    <property type="protein sequence ID" value="MFD1613422.1"/>
    <property type="molecule type" value="Genomic_DNA"/>
</dbReference>
<keyword evidence="3" id="KW-0645">Protease</keyword>
<dbReference type="SMART" id="SM00020">
    <property type="entry name" value="Tryp_SPc"/>
    <property type="match status" value="1"/>
</dbReference>
<dbReference type="Gene3D" id="2.40.10.10">
    <property type="entry name" value="Trypsin-like serine proteases"/>
    <property type="match status" value="1"/>
</dbReference>
<dbReference type="InterPro" id="IPR009003">
    <property type="entry name" value="Peptidase_S1_PA"/>
</dbReference>
<dbReference type="RefSeq" id="WP_380891519.1">
    <property type="nucleotide sequence ID" value="NZ_JBHUDY010000003.1"/>
</dbReference>
<gene>
    <name evidence="3" type="ORF">ACFSCW_16600</name>
</gene>
<evidence type="ECO:0000313" key="3">
    <source>
        <dbReference type="EMBL" id="MFD1613422.1"/>
    </source>
</evidence>
<dbReference type="Proteomes" id="UP001597115">
    <property type="component" value="Unassembled WGS sequence"/>
</dbReference>
<dbReference type="CDD" id="cd00190">
    <property type="entry name" value="Tryp_SPc"/>
    <property type="match status" value="1"/>
</dbReference>
<name>A0ABW4I7A6_9SPHN</name>
<accession>A0ABW4I7A6</accession>
<dbReference type="InterPro" id="IPR001314">
    <property type="entry name" value="Peptidase_S1A"/>
</dbReference>
<protein>
    <submittedName>
        <fullName evidence="3">Serine protease</fullName>
    </submittedName>
</protein>
<feature type="domain" description="Peptidase S1" evidence="2">
    <location>
        <begin position="41"/>
        <end position="314"/>
    </location>
</feature>
<dbReference type="PROSITE" id="PS00135">
    <property type="entry name" value="TRYPSIN_SER"/>
    <property type="match status" value="1"/>
</dbReference>
<dbReference type="InterPro" id="IPR051333">
    <property type="entry name" value="CLIP_Serine_Protease"/>
</dbReference>
<dbReference type="GO" id="GO:0006508">
    <property type="term" value="P:proteolysis"/>
    <property type="evidence" value="ECO:0007669"/>
    <property type="project" value="UniProtKB-KW"/>
</dbReference>
<evidence type="ECO:0000256" key="1">
    <source>
        <dbReference type="ARBA" id="ARBA00023157"/>
    </source>
</evidence>
<evidence type="ECO:0000259" key="2">
    <source>
        <dbReference type="PROSITE" id="PS50240"/>
    </source>
</evidence>
<evidence type="ECO:0000313" key="4">
    <source>
        <dbReference type="Proteomes" id="UP001597115"/>
    </source>
</evidence>
<dbReference type="Pfam" id="PF00089">
    <property type="entry name" value="Trypsin"/>
    <property type="match status" value="1"/>
</dbReference>
<comment type="caution">
    <text evidence="3">The sequence shown here is derived from an EMBL/GenBank/DDBJ whole genome shotgun (WGS) entry which is preliminary data.</text>
</comment>
<keyword evidence="4" id="KW-1185">Reference proteome</keyword>
<dbReference type="InterPro" id="IPR043504">
    <property type="entry name" value="Peptidase_S1_PA_chymotrypsin"/>
</dbReference>
<dbReference type="PANTHER" id="PTHR24260:SF132">
    <property type="entry name" value="PEPTIDASE S1 DOMAIN-CONTAINING PROTEIN"/>
    <property type="match status" value="1"/>
</dbReference>
<reference evidence="4" key="1">
    <citation type="journal article" date="2019" name="Int. J. Syst. Evol. Microbiol.">
        <title>The Global Catalogue of Microorganisms (GCM) 10K type strain sequencing project: providing services to taxonomists for standard genome sequencing and annotation.</title>
        <authorList>
            <consortium name="The Broad Institute Genomics Platform"/>
            <consortium name="The Broad Institute Genome Sequencing Center for Infectious Disease"/>
            <person name="Wu L."/>
            <person name="Ma J."/>
        </authorList>
    </citation>
    <scope>NUCLEOTIDE SEQUENCE [LARGE SCALE GENOMIC DNA]</scope>
    <source>
        <strain evidence="4">CGMCC 1.16275</strain>
    </source>
</reference>
<sequence length="316" mass="33720">MFGEAIGSKPIAPVAGRLMTGRERVEGARIDLNQPLARPPIISGTGNQPLVLNGIPVAAGNAQWQVQIRWASLRFDPAPMTAWQKKHLCGGALISARWIATAAHCVFIKDDAGQIVPIAPDRLRIRAGLVTIDNDTVPDRTISQIKVHPDYDPSDRVPSVPRLHDIALIELNEDLPVSSAIEAIPLAGDFGDDVLPAGASAQVTGWGRTAIDDERPPAKLQRGDLHIVSLADCSTQNGVPVESSMLCAVGIDSSGDPVTVCNGDSGGPLVARSLAAHRRRELLGLASWTSACDERPAVFTDIRAHRQWIRETAGLP</sequence>
<proteinExistence type="predicted"/>
<dbReference type="SUPFAM" id="SSF50494">
    <property type="entry name" value="Trypsin-like serine proteases"/>
    <property type="match status" value="1"/>
</dbReference>
<dbReference type="PRINTS" id="PR00722">
    <property type="entry name" value="CHYMOTRYPSIN"/>
</dbReference>
<organism evidence="3 4">
    <name type="scientific">Sphingomonas tabacisoli</name>
    <dbReference type="NCBI Taxonomy" id="2249466"/>
    <lineage>
        <taxon>Bacteria</taxon>
        <taxon>Pseudomonadati</taxon>
        <taxon>Pseudomonadota</taxon>
        <taxon>Alphaproteobacteria</taxon>
        <taxon>Sphingomonadales</taxon>
        <taxon>Sphingomonadaceae</taxon>
        <taxon>Sphingomonas</taxon>
    </lineage>
</organism>
<dbReference type="PANTHER" id="PTHR24260">
    <property type="match status" value="1"/>
</dbReference>
<keyword evidence="3" id="KW-0378">Hydrolase</keyword>